<feature type="compositionally biased region" description="Polar residues" evidence="5">
    <location>
        <begin position="285"/>
        <end position="300"/>
    </location>
</feature>
<evidence type="ECO:0000313" key="9">
    <source>
        <dbReference type="Proteomes" id="UP001519460"/>
    </source>
</evidence>
<dbReference type="PANTHER" id="PTHR25462">
    <property type="entry name" value="BONUS, ISOFORM C-RELATED"/>
    <property type="match status" value="1"/>
</dbReference>
<dbReference type="SMART" id="SM00336">
    <property type="entry name" value="BBOX"/>
    <property type="match status" value="1"/>
</dbReference>
<feature type="region of interest" description="Disordered" evidence="5">
    <location>
        <begin position="280"/>
        <end position="300"/>
    </location>
</feature>
<feature type="compositionally biased region" description="Basic and acidic residues" evidence="5">
    <location>
        <begin position="97"/>
        <end position="111"/>
    </location>
</feature>
<name>A0ABD0JF78_9CAEN</name>
<organism evidence="8 9">
    <name type="scientific">Batillaria attramentaria</name>
    <dbReference type="NCBI Taxonomy" id="370345"/>
    <lineage>
        <taxon>Eukaryota</taxon>
        <taxon>Metazoa</taxon>
        <taxon>Spiralia</taxon>
        <taxon>Lophotrochozoa</taxon>
        <taxon>Mollusca</taxon>
        <taxon>Gastropoda</taxon>
        <taxon>Caenogastropoda</taxon>
        <taxon>Sorbeoconcha</taxon>
        <taxon>Cerithioidea</taxon>
        <taxon>Batillariidae</taxon>
        <taxon>Batillaria</taxon>
    </lineage>
</organism>
<dbReference type="PANTHER" id="PTHR25462:SF296">
    <property type="entry name" value="MEIOTIC P26, ISOFORM F"/>
    <property type="match status" value="1"/>
</dbReference>
<feature type="domain" description="B box-type" evidence="7">
    <location>
        <begin position="108"/>
        <end position="149"/>
    </location>
</feature>
<feature type="region of interest" description="Disordered" evidence="5">
    <location>
        <begin position="79"/>
        <end position="111"/>
    </location>
</feature>
<evidence type="ECO:0008006" key="10">
    <source>
        <dbReference type="Google" id="ProtNLM"/>
    </source>
</evidence>
<evidence type="ECO:0000259" key="6">
    <source>
        <dbReference type="PROSITE" id="PS50089"/>
    </source>
</evidence>
<sequence>MPRRRKSSRHSECALCLEKLQSPRMLPCVHTFCLKCLDDLIKSQARAGHFPCPVCRKSIPAPTEGAKGFPVNIFLVDDDEEGGDERDEEADEDHEETEPHGEDPNSRQTYDRCDNHQHRFLRFYCTRCKTSICRDCKLTSHEGHPTSDVTTEVKRVRKLVDDVRTASENVALPRMYQAIDDLASVKSDAVKRRKQVRQEIKQKGEHLKEVVDKCVKECLKSCDSAFKTAQKPIDDTLEKMRVALQELQTFTEQTAQKTKEGTSHQNILSLDQEIKDFFSDRDASSPATRPHSTVTNLQKTLSQDPFSLPKLKVFAESSHTIPRLELCATSAAEPAQRFAKEGAAGDDTALSAVKASVKSYIGEVREVSKKTSETRRQHRVNSHEQRPDDPENSRASGITSAAAFNQFPDYPVMPYEQ</sequence>
<dbReference type="Proteomes" id="UP001519460">
    <property type="component" value="Unassembled WGS sequence"/>
</dbReference>
<dbReference type="InterPro" id="IPR000315">
    <property type="entry name" value="Znf_B-box"/>
</dbReference>
<proteinExistence type="predicted"/>
<dbReference type="InterPro" id="IPR013083">
    <property type="entry name" value="Znf_RING/FYVE/PHD"/>
</dbReference>
<evidence type="ECO:0000256" key="2">
    <source>
        <dbReference type="ARBA" id="ARBA00022771"/>
    </source>
</evidence>
<dbReference type="AlphaFoldDB" id="A0ABD0JF78"/>
<reference evidence="8 9" key="1">
    <citation type="journal article" date="2023" name="Sci. Data">
        <title>Genome assembly of the Korean intertidal mud-creeper Batillaria attramentaria.</title>
        <authorList>
            <person name="Patra A.K."/>
            <person name="Ho P.T."/>
            <person name="Jun S."/>
            <person name="Lee S.J."/>
            <person name="Kim Y."/>
            <person name="Won Y.J."/>
        </authorList>
    </citation>
    <scope>NUCLEOTIDE SEQUENCE [LARGE SCALE GENOMIC DNA]</scope>
    <source>
        <strain evidence="8">Wonlab-2016</strain>
    </source>
</reference>
<dbReference type="PROSITE" id="PS00518">
    <property type="entry name" value="ZF_RING_1"/>
    <property type="match status" value="1"/>
</dbReference>
<gene>
    <name evidence="8" type="ORF">BaRGS_00035268</name>
</gene>
<comment type="caution">
    <text evidence="8">The sequence shown here is derived from an EMBL/GenBank/DDBJ whole genome shotgun (WGS) entry which is preliminary data.</text>
</comment>
<evidence type="ECO:0000259" key="7">
    <source>
        <dbReference type="PROSITE" id="PS50119"/>
    </source>
</evidence>
<keyword evidence="3" id="KW-0862">Zinc</keyword>
<evidence type="ECO:0000256" key="3">
    <source>
        <dbReference type="ARBA" id="ARBA00022833"/>
    </source>
</evidence>
<dbReference type="SUPFAM" id="SSF57850">
    <property type="entry name" value="RING/U-box"/>
    <property type="match status" value="1"/>
</dbReference>
<evidence type="ECO:0000256" key="5">
    <source>
        <dbReference type="SAM" id="MobiDB-lite"/>
    </source>
</evidence>
<keyword evidence="1" id="KW-0479">Metal-binding</keyword>
<evidence type="ECO:0000256" key="1">
    <source>
        <dbReference type="ARBA" id="ARBA00022723"/>
    </source>
</evidence>
<dbReference type="PROSITE" id="PS50119">
    <property type="entry name" value="ZF_BBOX"/>
    <property type="match status" value="1"/>
</dbReference>
<evidence type="ECO:0000256" key="4">
    <source>
        <dbReference type="PROSITE-ProRule" id="PRU00024"/>
    </source>
</evidence>
<accession>A0ABD0JF78</accession>
<dbReference type="Gene3D" id="3.30.40.10">
    <property type="entry name" value="Zinc/RING finger domain, C3HC4 (zinc finger)"/>
    <property type="match status" value="1"/>
</dbReference>
<dbReference type="Pfam" id="PF15227">
    <property type="entry name" value="zf-C3HC4_4"/>
    <property type="match status" value="1"/>
</dbReference>
<feature type="compositionally biased region" description="Basic and acidic residues" evidence="5">
    <location>
        <begin position="368"/>
        <end position="392"/>
    </location>
</feature>
<dbReference type="InterPro" id="IPR017907">
    <property type="entry name" value="Znf_RING_CS"/>
</dbReference>
<dbReference type="EMBL" id="JACVVK020000468">
    <property type="protein sequence ID" value="KAK7473481.1"/>
    <property type="molecule type" value="Genomic_DNA"/>
</dbReference>
<dbReference type="PROSITE" id="PS50089">
    <property type="entry name" value="ZF_RING_2"/>
    <property type="match status" value="1"/>
</dbReference>
<keyword evidence="2 4" id="KW-0863">Zinc-finger</keyword>
<dbReference type="Gene3D" id="3.30.160.60">
    <property type="entry name" value="Classic Zinc Finger"/>
    <property type="match status" value="1"/>
</dbReference>
<keyword evidence="9" id="KW-1185">Reference proteome</keyword>
<feature type="region of interest" description="Disordered" evidence="5">
    <location>
        <begin position="368"/>
        <end position="401"/>
    </location>
</feature>
<dbReference type="InterPro" id="IPR001841">
    <property type="entry name" value="Znf_RING"/>
</dbReference>
<dbReference type="SUPFAM" id="SSF57845">
    <property type="entry name" value="B-box zinc-binding domain"/>
    <property type="match status" value="1"/>
</dbReference>
<protein>
    <recommendedName>
        <fullName evidence="10">Tripartite motif-containing protein 3-like</fullName>
    </recommendedName>
</protein>
<evidence type="ECO:0000313" key="8">
    <source>
        <dbReference type="EMBL" id="KAK7473481.1"/>
    </source>
</evidence>
<dbReference type="GO" id="GO:0008270">
    <property type="term" value="F:zinc ion binding"/>
    <property type="evidence" value="ECO:0007669"/>
    <property type="project" value="UniProtKB-KW"/>
</dbReference>
<dbReference type="SMART" id="SM00184">
    <property type="entry name" value="RING"/>
    <property type="match status" value="1"/>
</dbReference>
<feature type="domain" description="RING-type" evidence="6">
    <location>
        <begin position="13"/>
        <end position="56"/>
    </location>
</feature>
<dbReference type="Pfam" id="PF00643">
    <property type="entry name" value="zf-B_box"/>
    <property type="match status" value="1"/>
</dbReference>
<dbReference type="InterPro" id="IPR047153">
    <property type="entry name" value="TRIM45/56/19-like"/>
</dbReference>
<feature type="compositionally biased region" description="Acidic residues" evidence="5">
    <location>
        <begin position="79"/>
        <end position="96"/>
    </location>
</feature>